<dbReference type="InterPro" id="IPR002401">
    <property type="entry name" value="Cyt_P450_E_grp-I"/>
</dbReference>
<gene>
    <name evidence="10" type="ORF">RDB_LOCUS180585</name>
</gene>
<dbReference type="PRINTS" id="PR00463">
    <property type="entry name" value="EP450I"/>
</dbReference>
<name>A0A8H3DLT3_9AGAM</name>
<dbReference type="Gene3D" id="1.10.630.10">
    <property type="entry name" value="Cytochrome P450"/>
    <property type="match status" value="1"/>
</dbReference>
<evidence type="ECO:0000256" key="6">
    <source>
        <dbReference type="ARBA" id="ARBA00023002"/>
    </source>
</evidence>
<accession>A0A8H3DLT3</accession>
<evidence type="ECO:0000256" key="8">
    <source>
        <dbReference type="ARBA" id="ARBA00023033"/>
    </source>
</evidence>
<dbReference type="PANTHER" id="PTHR24305">
    <property type="entry name" value="CYTOCHROME P450"/>
    <property type="match status" value="1"/>
</dbReference>
<evidence type="ECO:0000256" key="2">
    <source>
        <dbReference type="ARBA" id="ARBA00005179"/>
    </source>
</evidence>
<keyword evidence="7 9" id="KW-0408">Iron</keyword>
<keyword evidence="6" id="KW-0560">Oxidoreductase</keyword>
<comment type="pathway">
    <text evidence="2">Secondary metabolite biosynthesis.</text>
</comment>
<dbReference type="AlphaFoldDB" id="A0A8H3DLT3"/>
<dbReference type="GO" id="GO:0020037">
    <property type="term" value="F:heme binding"/>
    <property type="evidence" value="ECO:0007669"/>
    <property type="project" value="InterPro"/>
</dbReference>
<dbReference type="EMBL" id="CAJMXA010004172">
    <property type="protein sequence ID" value="CAE6536421.1"/>
    <property type="molecule type" value="Genomic_DNA"/>
</dbReference>
<dbReference type="Pfam" id="PF00067">
    <property type="entry name" value="p450"/>
    <property type="match status" value="1"/>
</dbReference>
<dbReference type="GO" id="GO:0016705">
    <property type="term" value="F:oxidoreductase activity, acting on paired donors, with incorporation or reduction of molecular oxygen"/>
    <property type="evidence" value="ECO:0007669"/>
    <property type="project" value="InterPro"/>
</dbReference>
<dbReference type="InterPro" id="IPR036396">
    <property type="entry name" value="Cyt_P450_sf"/>
</dbReference>
<dbReference type="PRINTS" id="PR00385">
    <property type="entry name" value="P450"/>
</dbReference>
<dbReference type="InterPro" id="IPR050121">
    <property type="entry name" value="Cytochrome_P450_monoxygenase"/>
</dbReference>
<evidence type="ECO:0000256" key="3">
    <source>
        <dbReference type="ARBA" id="ARBA00010617"/>
    </source>
</evidence>
<evidence type="ECO:0000256" key="5">
    <source>
        <dbReference type="ARBA" id="ARBA00022723"/>
    </source>
</evidence>
<dbReference type="PANTHER" id="PTHR24305:SF166">
    <property type="entry name" value="CYTOCHROME P450 12A4, MITOCHONDRIAL-RELATED"/>
    <property type="match status" value="1"/>
</dbReference>
<dbReference type="GO" id="GO:0004497">
    <property type="term" value="F:monooxygenase activity"/>
    <property type="evidence" value="ECO:0007669"/>
    <property type="project" value="UniProtKB-KW"/>
</dbReference>
<evidence type="ECO:0000256" key="9">
    <source>
        <dbReference type="PIRSR" id="PIRSR602401-1"/>
    </source>
</evidence>
<proteinExistence type="inferred from homology"/>
<dbReference type="GO" id="GO:0005506">
    <property type="term" value="F:iron ion binding"/>
    <property type="evidence" value="ECO:0007669"/>
    <property type="project" value="InterPro"/>
</dbReference>
<dbReference type="Proteomes" id="UP000663853">
    <property type="component" value="Unassembled WGS sequence"/>
</dbReference>
<keyword evidence="4 9" id="KW-0349">Heme</keyword>
<comment type="similarity">
    <text evidence="3">Belongs to the cytochrome P450 family.</text>
</comment>
<organism evidence="10 11">
    <name type="scientific">Rhizoctonia solani</name>
    <dbReference type="NCBI Taxonomy" id="456999"/>
    <lineage>
        <taxon>Eukaryota</taxon>
        <taxon>Fungi</taxon>
        <taxon>Dikarya</taxon>
        <taxon>Basidiomycota</taxon>
        <taxon>Agaricomycotina</taxon>
        <taxon>Agaricomycetes</taxon>
        <taxon>Cantharellales</taxon>
        <taxon>Ceratobasidiaceae</taxon>
        <taxon>Rhizoctonia</taxon>
    </lineage>
</organism>
<evidence type="ECO:0000256" key="4">
    <source>
        <dbReference type="ARBA" id="ARBA00022617"/>
    </source>
</evidence>
<evidence type="ECO:0000256" key="1">
    <source>
        <dbReference type="ARBA" id="ARBA00001971"/>
    </source>
</evidence>
<dbReference type="SUPFAM" id="SSF48264">
    <property type="entry name" value="Cytochrome P450"/>
    <property type="match status" value="1"/>
</dbReference>
<protein>
    <submittedName>
        <fullName evidence="10">Uncharacterized protein</fullName>
    </submittedName>
</protein>
<comment type="cofactor">
    <cofactor evidence="1 9">
        <name>heme</name>
        <dbReference type="ChEBI" id="CHEBI:30413"/>
    </cofactor>
</comment>
<feature type="binding site" description="axial binding residue" evidence="9">
    <location>
        <position position="511"/>
    </location>
    <ligand>
        <name>heme</name>
        <dbReference type="ChEBI" id="CHEBI:30413"/>
    </ligand>
    <ligandPart>
        <name>Fe</name>
        <dbReference type="ChEBI" id="CHEBI:18248"/>
    </ligandPart>
</feature>
<sequence length="573" mass="64359">MSTTTLEQAQNLEITKIALEFAAKAKEHPIGAVLGTLGLLAVHALYKSFRSSRAFSYLDGPEPPSFIWGHLPQLFDSGVMGEDQLWTADLRAMHEMVVKEHDSFRESEGFLSWIKLVSGDNLITVHGDKHKLQRKLLNPVFTPKHMRDRMKAHSTSLIVILILISMQLCPHSVQLPTMQVILEDIVTNRIQEGGSTSATVDIYKWMNYVALEMIEQGGMGHSFGVMENKESEYLKAAGRFFPTTFQLWYIRPFLPQLMKIGPRSFRRFIVEHTPFGPIQEVKAVSDVMDAEAVGIYSRKKEAAANGTLHAQVAAGKDIMTLLLKQNELMALDQQMTEDELVAQVNGFVFAGSDTTSTALARILHLLALYPKIQDTLRTEVSEAFQLYGSDPDYDQLNSLHYLDAVCRETLRLYPPVLFVERIAQKDWVLPLQHPIKSKDGKTLITEIPVKKGTNIYLSILAANRDKQTWGEDADQFKPSRWLDELPLAVRESKNPGVYSSTMTFLGGPRACIGFKFSQLEMKIVLAKLIKAFKFELGEHQIGWGSDGITKPYITYADGTKSPSHTMPMKVSIV</sequence>
<keyword evidence="5 9" id="KW-0479">Metal-binding</keyword>
<evidence type="ECO:0000256" key="7">
    <source>
        <dbReference type="ARBA" id="ARBA00023004"/>
    </source>
</evidence>
<evidence type="ECO:0000313" key="10">
    <source>
        <dbReference type="EMBL" id="CAE6536421.1"/>
    </source>
</evidence>
<evidence type="ECO:0000313" key="11">
    <source>
        <dbReference type="Proteomes" id="UP000663853"/>
    </source>
</evidence>
<reference evidence="10" key="1">
    <citation type="submission" date="2021-01" db="EMBL/GenBank/DDBJ databases">
        <authorList>
            <person name="Kaushik A."/>
        </authorList>
    </citation>
    <scope>NUCLEOTIDE SEQUENCE</scope>
    <source>
        <strain evidence="10">AG6-10EEA</strain>
    </source>
</reference>
<keyword evidence="8" id="KW-0503">Monooxygenase</keyword>
<comment type="caution">
    <text evidence="10">The sequence shown here is derived from an EMBL/GenBank/DDBJ whole genome shotgun (WGS) entry which is preliminary data.</text>
</comment>
<dbReference type="InterPro" id="IPR001128">
    <property type="entry name" value="Cyt_P450"/>
</dbReference>